<dbReference type="Proteomes" id="UP000648187">
    <property type="component" value="Unassembled WGS sequence"/>
</dbReference>
<evidence type="ECO:0000256" key="4">
    <source>
        <dbReference type="ARBA" id="ARBA00023157"/>
    </source>
</evidence>
<evidence type="ECO:0000256" key="6">
    <source>
        <dbReference type="RuleBase" id="RU363034"/>
    </source>
</evidence>
<feature type="domain" description="Peptidase S1" evidence="8">
    <location>
        <begin position="491"/>
        <end position="728"/>
    </location>
</feature>
<dbReference type="PROSITE" id="PS00135">
    <property type="entry name" value="TRYPSIN_SER"/>
    <property type="match status" value="1"/>
</dbReference>
<keyword evidence="10" id="KW-1185">Reference proteome</keyword>
<dbReference type="SMART" id="SM00020">
    <property type="entry name" value="Tryp_SPc"/>
    <property type="match status" value="4"/>
</dbReference>
<keyword evidence="3 6" id="KW-0720">Serine protease</keyword>
<keyword evidence="7" id="KW-0732">Signal</keyword>
<accession>A0A835L4N6</accession>
<dbReference type="InterPro" id="IPR033116">
    <property type="entry name" value="TRYPSIN_SER"/>
</dbReference>
<dbReference type="EMBL" id="JACKWZ010000332">
    <property type="protein sequence ID" value="KAF9409169.1"/>
    <property type="molecule type" value="Genomic_DNA"/>
</dbReference>
<dbReference type="InterPro" id="IPR050430">
    <property type="entry name" value="Peptidase_S1"/>
</dbReference>
<keyword evidence="1 6" id="KW-0645">Protease</keyword>
<gene>
    <name evidence="9" type="ORF">HW555_011386</name>
</gene>
<evidence type="ECO:0000256" key="3">
    <source>
        <dbReference type="ARBA" id="ARBA00022825"/>
    </source>
</evidence>
<organism evidence="9 10">
    <name type="scientific">Spodoptera exigua</name>
    <name type="common">Beet armyworm</name>
    <name type="synonym">Noctua fulgens</name>
    <dbReference type="NCBI Taxonomy" id="7107"/>
    <lineage>
        <taxon>Eukaryota</taxon>
        <taxon>Metazoa</taxon>
        <taxon>Ecdysozoa</taxon>
        <taxon>Arthropoda</taxon>
        <taxon>Hexapoda</taxon>
        <taxon>Insecta</taxon>
        <taxon>Pterygota</taxon>
        <taxon>Neoptera</taxon>
        <taxon>Endopterygota</taxon>
        <taxon>Lepidoptera</taxon>
        <taxon>Glossata</taxon>
        <taxon>Ditrysia</taxon>
        <taxon>Noctuoidea</taxon>
        <taxon>Noctuidae</taxon>
        <taxon>Amphipyrinae</taxon>
        <taxon>Spodoptera</taxon>
    </lineage>
</organism>
<comment type="caution">
    <text evidence="9">The sequence shown here is derived from an EMBL/GenBank/DDBJ whole genome shotgun (WGS) entry which is preliminary data.</text>
</comment>
<proteinExistence type="inferred from homology"/>
<dbReference type="GO" id="GO:0006508">
    <property type="term" value="P:proteolysis"/>
    <property type="evidence" value="ECO:0007669"/>
    <property type="project" value="UniProtKB-KW"/>
</dbReference>
<feature type="chain" id="PRO_5032940608" description="Peptidase S1 domain-containing protein" evidence="7">
    <location>
        <begin position="17"/>
        <end position="1005"/>
    </location>
</feature>
<feature type="domain" description="Peptidase S1" evidence="8">
    <location>
        <begin position="768"/>
        <end position="1005"/>
    </location>
</feature>
<dbReference type="SUPFAM" id="SSF50494">
    <property type="entry name" value="Trypsin-like serine proteases"/>
    <property type="match status" value="4"/>
</dbReference>
<evidence type="ECO:0000256" key="7">
    <source>
        <dbReference type="SAM" id="SignalP"/>
    </source>
</evidence>
<dbReference type="CDD" id="cd00190">
    <property type="entry name" value="Tryp_SPc"/>
    <property type="match status" value="4"/>
</dbReference>
<evidence type="ECO:0000259" key="8">
    <source>
        <dbReference type="PROSITE" id="PS50240"/>
    </source>
</evidence>
<dbReference type="InterPro" id="IPR001314">
    <property type="entry name" value="Peptidase_S1A"/>
</dbReference>
<dbReference type="AlphaFoldDB" id="A0A835L4N6"/>
<dbReference type="PANTHER" id="PTHR24276">
    <property type="entry name" value="POLYSERASE-RELATED"/>
    <property type="match status" value="1"/>
</dbReference>
<dbReference type="InterPro" id="IPR009003">
    <property type="entry name" value="Peptidase_S1_PA"/>
</dbReference>
<dbReference type="PRINTS" id="PR00722">
    <property type="entry name" value="CHYMOTRYPSIN"/>
</dbReference>
<keyword evidence="4" id="KW-1015">Disulfide bond</keyword>
<protein>
    <recommendedName>
        <fullName evidence="8">Peptidase S1 domain-containing protein</fullName>
    </recommendedName>
</protein>
<feature type="domain" description="Peptidase S1" evidence="8">
    <location>
        <begin position="22"/>
        <end position="240"/>
    </location>
</feature>
<dbReference type="InterPro" id="IPR018114">
    <property type="entry name" value="TRYPSIN_HIS"/>
</dbReference>
<dbReference type="InterPro" id="IPR043504">
    <property type="entry name" value="Peptidase_S1_PA_chymotrypsin"/>
</dbReference>
<reference evidence="9" key="1">
    <citation type="submission" date="2020-08" db="EMBL/GenBank/DDBJ databases">
        <title>Spodoptera exigua strain:BAW_Kor-Di-RS1 Genome sequencing and assembly.</title>
        <authorList>
            <person name="Kim J."/>
            <person name="Nam H.Y."/>
            <person name="Kwon M."/>
            <person name="Choi J.H."/>
            <person name="Cho S.R."/>
            <person name="Kim G.-H."/>
        </authorList>
    </citation>
    <scope>NUCLEOTIDE SEQUENCE</scope>
    <source>
        <strain evidence="9">BAW_Kor-Di-RS1</strain>
        <tissue evidence="9">Whole-body</tissue>
    </source>
</reference>
<evidence type="ECO:0000313" key="10">
    <source>
        <dbReference type="Proteomes" id="UP000648187"/>
    </source>
</evidence>
<evidence type="ECO:0000256" key="2">
    <source>
        <dbReference type="ARBA" id="ARBA00022801"/>
    </source>
</evidence>
<name>A0A835L4N6_SPOEX</name>
<dbReference type="PANTHER" id="PTHR24276:SF91">
    <property type="entry name" value="AT26814P-RELATED"/>
    <property type="match status" value="1"/>
</dbReference>
<dbReference type="PROSITE" id="PS50240">
    <property type="entry name" value="TRYPSIN_DOM"/>
    <property type="match status" value="4"/>
</dbReference>
<dbReference type="InterPro" id="IPR001254">
    <property type="entry name" value="Trypsin_dom"/>
</dbReference>
<feature type="signal peptide" evidence="7">
    <location>
        <begin position="1"/>
        <end position="16"/>
    </location>
</feature>
<comment type="similarity">
    <text evidence="5">Belongs to the peptidase S1 family. CLIP subfamily.</text>
</comment>
<evidence type="ECO:0000256" key="1">
    <source>
        <dbReference type="ARBA" id="ARBA00022670"/>
    </source>
</evidence>
<evidence type="ECO:0000313" key="9">
    <source>
        <dbReference type="EMBL" id="KAF9409169.1"/>
    </source>
</evidence>
<dbReference type="GO" id="GO:0004252">
    <property type="term" value="F:serine-type endopeptidase activity"/>
    <property type="evidence" value="ECO:0007669"/>
    <property type="project" value="InterPro"/>
</dbReference>
<keyword evidence="2 6" id="KW-0378">Hydrolase</keyword>
<dbReference type="Gene3D" id="2.40.10.10">
    <property type="entry name" value="Trypsin-like serine proteases"/>
    <property type="match status" value="4"/>
</dbReference>
<evidence type="ECO:0000256" key="5">
    <source>
        <dbReference type="ARBA" id="ARBA00024195"/>
    </source>
</evidence>
<dbReference type="FunFam" id="2.40.10.10:FF:000002">
    <property type="entry name" value="Transmembrane protease serine"/>
    <property type="match status" value="1"/>
</dbReference>
<dbReference type="PROSITE" id="PS00134">
    <property type="entry name" value="TRYPSIN_HIS"/>
    <property type="match status" value="2"/>
</dbReference>
<dbReference type="Pfam" id="PF00089">
    <property type="entry name" value="Trypsin"/>
    <property type="match status" value="4"/>
</dbReference>
<sequence length="1005" mass="107688">MIVILMIALLAGAVVPKRVTRIVGGSETTIDSYPSLVAVERRNLWNGVWWQSCAGTILNPRYVLSAAQCFFGPAGSSYRNASGVVYYVEKEINHPYYSLYNTSSDISVVRLSTRIGYNPVIQPATIVANGFVFPDNIPVKVAGWGHTAYYGDYSNVLQETTVTTVDRRLCAERYRTLNLRPNVTETMLCAGALGVTGRDTCTGDYGGPLYYGHIVIGIAIWGHQCGHPDFPGVYVLTVDFDSNTNMAVLALLTVALLAGAAYSAPQASRIVGGTETSIEKFPAMVAVEFLGVWTGVWGQSCAANIVTARFVLSAAHCFDGIFYNPSYRRIRAGSSYRNTGGILSYVDVEFNHPSYGLNGYDGDISVVRLLTPLEYSPVIQQAALVTHGFKMPDNLPVVHAGWGAISQGGPLSPVLLETTIFTINNELCAARYQTLPRPQVVTENMICAGIPDIGGKDACQGDSGGPLYYTNILIGVVSWGAAFSAPQSSRIVGGTETSIEKFPSIVAVENYGVLSGVWSQSCAANILTTRYVLSAAHCFRGLFYRPSNRRIRAGSSYRNTGGIVSYVDVEFNHPSYGLNGNDGDISVVRLLTPLEYSPVVQQAAIVSQGFKIPDNLPVVHAGWGRIEQGGALSPVLLETTIFTINNELCAARYMTLDPPATVTENMICAGILDVGGKDACQGDSGGPLYYTNILVGVVSWGHGCANETFPGISTAVSSYTDWIAASLSCYKLCVESYEDAVDFNMATLTVLALLLFAGFACSSPATRISGGTEASVEKFPAIVQVEFLGTASGIWSQSCGGHILTARYILSAAHCFHGIFYDPKNRRIRAGSSERNTGGIVAYVDVEINHPTYGANDMDGDISVVRLLTSLVYSPVVQQGPIIIHGFDLPYRLPVVLAGWGATEAGGLASPQLMEAKVEILDTEVCQKEYGSLSIPRVVTDNMICSSLLEQNAGDACQGDFGGPLYYDDILVGILSWAEGCGTNSLPVVSTRVASYTNWIIDAAV</sequence>
<feature type="domain" description="Peptidase S1" evidence="8">
    <location>
        <begin position="270"/>
        <end position="491"/>
    </location>
</feature>